<reference evidence="1 2" key="1">
    <citation type="submission" date="2024-10" db="EMBL/GenBank/DDBJ databases">
        <authorList>
            <person name="Kim D."/>
        </authorList>
    </citation>
    <scope>NUCLEOTIDE SEQUENCE [LARGE SCALE GENOMIC DNA]</scope>
    <source>
        <strain evidence="1">BH-2024</strain>
    </source>
</reference>
<evidence type="ECO:0000313" key="1">
    <source>
        <dbReference type="EMBL" id="KAL3106097.1"/>
    </source>
</evidence>
<accession>A0ABD2KT25</accession>
<dbReference type="EMBL" id="JBICBT010000662">
    <property type="protein sequence ID" value="KAL3106097.1"/>
    <property type="molecule type" value="Genomic_DNA"/>
</dbReference>
<proteinExistence type="predicted"/>
<dbReference type="AlphaFoldDB" id="A0ABD2KT25"/>
<protein>
    <submittedName>
        <fullName evidence="1">Uncharacterized protein</fullName>
    </submittedName>
</protein>
<name>A0ABD2KT25_9BILA</name>
<evidence type="ECO:0000313" key="2">
    <source>
        <dbReference type="Proteomes" id="UP001620626"/>
    </source>
</evidence>
<comment type="caution">
    <text evidence="1">The sequence shown here is derived from an EMBL/GenBank/DDBJ whole genome shotgun (WGS) entry which is preliminary data.</text>
</comment>
<dbReference type="Proteomes" id="UP001620626">
    <property type="component" value="Unassembled WGS sequence"/>
</dbReference>
<sequence length="250" mass="28262">MSKRARSETEYSPMPNSKNDFYRLIDSQVTLTKATIESLSKLKDSFTPEQMPIISTLISALSTQFDLLTQSISQLRTAAPTSCANLPISAEELERQRSVVVIGLPEQADNSPSKRAEMDRAAVNGIFDSLGVECGTICYRMGRPFHPAQKSPRPLKVLLPSRAFQKLALVAWQKKSAAVRSSNQSLQNVRVRESLTKTQLEERRRLHLQCVEKRQKDGKEWIVYAGAVILREEVNSFRQQLIDTDLRKEN</sequence>
<keyword evidence="2" id="KW-1185">Reference proteome</keyword>
<gene>
    <name evidence="1" type="ORF">niasHT_030384</name>
</gene>
<organism evidence="1 2">
    <name type="scientific">Heterodera trifolii</name>
    <dbReference type="NCBI Taxonomy" id="157864"/>
    <lineage>
        <taxon>Eukaryota</taxon>
        <taxon>Metazoa</taxon>
        <taxon>Ecdysozoa</taxon>
        <taxon>Nematoda</taxon>
        <taxon>Chromadorea</taxon>
        <taxon>Rhabditida</taxon>
        <taxon>Tylenchina</taxon>
        <taxon>Tylenchomorpha</taxon>
        <taxon>Tylenchoidea</taxon>
        <taxon>Heteroderidae</taxon>
        <taxon>Heteroderinae</taxon>
        <taxon>Heterodera</taxon>
    </lineage>
</organism>